<evidence type="ECO:0000256" key="2">
    <source>
        <dbReference type="SAM" id="Phobius"/>
    </source>
</evidence>
<dbReference type="Proteomes" id="UP001385951">
    <property type="component" value="Unassembled WGS sequence"/>
</dbReference>
<accession>A0AAW0G311</accession>
<gene>
    <name evidence="3" type="ORF">QCA50_013272</name>
</gene>
<dbReference type="EMBL" id="JASBNA010000030">
    <property type="protein sequence ID" value="KAK7683440.1"/>
    <property type="molecule type" value="Genomic_DNA"/>
</dbReference>
<evidence type="ECO:0000256" key="1">
    <source>
        <dbReference type="SAM" id="MobiDB-lite"/>
    </source>
</evidence>
<evidence type="ECO:0000313" key="4">
    <source>
        <dbReference type="Proteomes" id="UP001385951"/>
    </source>
</evidence>
<keyword evidence="2" id="KW-1133">Transmembrane helix</keyword>
<sequence length="236" mass="25607">MRDPTLPRSTLTLFSDYPLPISSGISTMPFLSFNEIPNMTTCSSGVIGWSTSGDLHNLTLLVTNYFFRPPTTLIDKARLEQRPTFRFYWRRFGPFPEPGLMNSYTWSPVDLPGGTYIVRAIASERSFPTTSSPFTITNGTDISCLNAVIATSSHSSPPIATSSRSSSPIATSSSTPGPAPSSTSTDTNFDDSFRRVAGAIAGTVVGVAVLVALIVGLKYCRVRQQRRVNGMPILKR</sequence>
<keyword evidence="2" id="KW-0472">Membrane</keyword>
<organism evidence="3 4">
    <name type="scientific">Cerrena zonata</name>
    <dbReference type="NCBI Taxonomy" id="2478898"/>
    <lineage>
        <taxon>Eukaryota</taxon>
        <taxon>Fungi</taxon>
        <taxon>Dikarya</taxon>
        <taxon>Basidiomycota</taxon>
        <taxon>Agaricomycotina</taxon>
        <taxon>Agaricomycetes</taxon>
        <taxon>Polyporales</taxon>
        <taxon>Cerrenaceae</taxon>
        <taxon>Cerrena</taxon>
    </lineage>
</organism>
<feature type="transmembrane region" description="Helical" evidence="2">
    <location>
        <begin position="196"/>
        <end position="217"/>
    </location>
</feature>
<dbReference type="AlphaFoldDB" id="A0AAW0G311"/>
<feature type="region of interest" description="Disordered" evidence="1">
    <location>
        <begin position="153"/>
        <end position="187"/>
    </location>
</feature>
<reference evidence="3 4" key="1">
    <citation type="submission" date="2022-09" db="EMBL/GenBank/DDBJ databases">
        <authorList>
            <person name="Palmer J.M."/>
        </authorList>
    </citation>
    <scope>NUCLEOTIDE SEQUENCE [LARGE SCALE GENOMIC DNA]</scope>
    <source>
        <strain evidence="3 4">DSM 7382</strain>
    </source>
</reference>
<comment type="caution">
    <text evidence="3">The sequence shown here is derived from an EMBL/GenBank/DDBJ whole genome shotgun (WGS) entry which is preliminary data.</text>
</comment>
<protein>
    <submittedName>
        <fullName evidence="3">Uncharacterized protein</fullName>
    </submittedName>
</protein>
<evidence type="ECO:0000313" key="3">
    <source>
        <dbReference type="EMBL" id="KAK7683440.1"/>
    </source>
</evidence>
<keyword evidence="2" id="KW-0812">Transmembrane</keyword>
<keyword evidence="4" id="KW-1185">Reference proteome</keyword>
<proteinExistence type="predicted"/>
<name>A0AAW0G311_9APHY</name>